<dbReference type="PANTHER" id="PTHR11504:SF0">
    <property type="entry name" value="CYTOCHROME C OXIDASE SUBUNIT"/>
    <property type="match status" value="1"/>
</dbReference>
<keyword evidence="4" id="KW-0496">Mitochondrion</keyword>
<name>A0ABR3AEB8_9AGAR</name>
<dbReference type="SUPFAM" id="SSF81411">
    <property type="entry name" value="Mitochondrial cytochrome c oxidase subunit VIa"/>
    <property type="match status" value="1"/>
</dbReference>
<reference evidence="7 8" key="1">
    <citation type="submission" date="2024-05" db="EMBL/GenBank/DDBJ databases">
        <title>A draft genome resource for the thread blight pathogen Marasmius tenuissimus strain MS-2.</title>
        <authorList>
            <person name="Yulfo-Soto G.E."/>
            <person name="Baruah I.K."/>
            <person name="Amoako-Attah I."/>
            <person name="Bukari Y."/>
            <person name="Meinhardt L.W."/>
            <person name="Bailey B.A."/>
            <person name="Cohen S.P."/>
        </authorList>
    </citation>
    <scope>NUCLEOTIDE SEQUENCE [LARGE SCALE GENOMIC DNA]</scope>
    <source>
        <strain evidence="7 8">MS-2</strain>
    </source>
</reference>
<evidence type="ECO:0000256" key="4">
    <source>
        <dbReference type="ARBA" id="ARBA00023128"/>
    </source>
</evidence>
<evidence type="ECO:0000313" key="7">
    <source>
        <dbReference type="EMBL" id="KAL0071933.1"/>
    </source>
</evidence>
<sequence length="127" mass="14658">MSFLARNALRAGLRARARGFATEATTQVKNAYVAEMEAVEHHAAQTTELWRKISWYVCIPGIAVCGAWVYNLEKEHMEHLEHLKHENDGVLPQPPEYDYLNIRRKPFPWGNNSLFFNTEVQRDMADA</sequence>
<organism evidence="7 8">
    <name type="scientific">Marasmius tenuissimus</name>
    <dbReference type="NCBI Taxonomy" id="585030"/>
    <lineage>
        <taxon>Eukaryota</taxon>
        <taxon>Fungi</taxon>
        <taxon>Dikarya</taxon>
        <taxon>Basidiomycota</taxon>
        <taxon>Agaricomycotina</taxon>
        <taxon>Agaricomycetes</taxon>
        <taxon>Agaricomycetidae</taxon>
        <taxon>Agaricales</taxon>
        <taxon>Marasmiineae</taxon>
        <taxon>Marasmiaceae</taxon>
        <taxon>Marasmius</taxon>
    </lineage>
</organism>
<comment type="subcellular location">
    <subcellularLocation>
        <location evidence="1">Mitochondrion inner membrane</location>
    </subcellularLocation>
</comment>
<keyword evidence="2" id="KW-0999">Mitochondrion inner membrane</keyword>
<comment type="caution">
    <text evidence="7">The sequence shown here is derived from an EMBL/GenBank/DDBJ whole genome shotgun (WGS) entry which is preliminary data.</text>
</comment>
<keyword evidence="3" id="KW-0809">Transit peptide</keyword>
<evidence type="ECO:0000256" key="5">
    <source>
        <dbReference type="ARBA" id="ARBA00023136"/>
    </source>
</evidence>
<evidence type="ECO:0000313" key="8">
    <source>
        <dbReference type="Proteomes" id="UP001437256"/>
    </source>
</evidence>
<keyword evidence="8" id="KW-1185">Reference proteome</keyword>
<dbReference type="PANTHER" id="PTHR11504">
    <property type="entry name" value="CYTOCHROME C OXIDASE POLYPEPTIDE VIA"/>
    <property type="match status" value="1"/>
</dbReference>
<accession>A0ABR3AEB8</accession>
<evidence type="ECO:0000256" key="2">
    <source>
        <dbReference type="ARBA" id="ARBA00022792"/>
    </source>
</evidence>
<gene>
    <name evidence="7" type="primary">COX6A</name>
    <name evidence="7" type="ORF">AAF712_000856</name>
</gene>
<dbReference type="EMBL" id="JBBXMP010000002">
    <property type="protein sequence ID" value="KAL0071933.1"/>
    <property type="molecule type" value="Genomic_DNA"/>
</dbReference>
<dbReference type="InterPro" id="IPR036418">
    <property type="entry name" value="Cyt_c_oxidase_su6a_sf"/>
</dbReference>
<comment type="similarity">
    <text evidence="6">Belongs to the cytochrome c oxidase subunit 6A family.</text>
</comment>
<evidence type="ECO:0000256" key="6">
    <source>
        <dbReference type="RuleBase" id="RU004396"/>
    </source>
</evidence>
<dbReference type="Gene3D" id="4.10.95.10">
    <property type="entry name" value="Cytochrome c oxidase, subunit VIa"/>
    <property type="match status" value="1"/>
</dbReference>
<dbReference type="InterPro" id="IPR001349">
    <property type="entry name" value="Cyt_c_oxidase_su6a"/>
</dbReference>
<evidence type="ECO:0000256" key="3">
    <source>
        <dbReference type="ARBA" id="ARBA00022946"/>
    </source>
</evidence>
<dbReference type="Proteomes" id="UP001437256">
    <property type="component" value="Unassembled WGS sequence"/>
</dbReference>
<protein>
    <submittedName>
        <fullName evidence="7">Cytochrome c oxidase subunit 6A</fullName>
    </submittedName>
</protein>
<proteinExistence type="inferred from homology"/>
<dbReference type="PIRSF" id="PIRSF000277">
    <property type="entry name" value="COX6A1"/>
    <property type="match status" value="1"/>
</dbReference>
<dbReference type="Pfam" id="PF02046">
    <property type="entry name" value="COX6A"/>
    <property type="match status" value="1"/>
</dbReference>
<evidence type="ECO:0000256" key="1">
    <source>
        <dbReference type="ARBA" id="ARBA00004273"/>
    </source>
</evidence>
<keyword evidence="5" id="KW-0472">Membrane</keyword>